<reference evidence="1" key="2">
    <citation type="submission" date="2020-06" db="EMBL/GenBank/DDBJ databases">
        <title>Helianthus annuus Genome sequencing and assembly Release 2.</title>
        <authorList>
            <person name="Gouzy J."/>
            <person name="Langlade N."/>
            <person name="Munos S."/>
        </authorList>
    </citation>
    <scope>NUCLEOTIDE SEQUENCE</scope>
    <source>
        <tissue evidence="1">Leaves</tissue>
    </source>
</reference>
<evidence type="ECO:0000313" key="2">
    <source>
        <dbReference type="Proteomes" id="UP000215914"/>
    </source>
</evidence>
<keyword evidence="2" id="KW-1185">Reference proteome</keyword>
<dbReference type="AlphaFoldDB" id="A0A9K3JP76"/>
<organism evidence="1 2">
    <name type="scientific">Helianthus annuus</name>
    <name type="common">Common sunflower</name>
    <dbReference type="NCBI Taxonomy" id="4232"/>
    <lineage>
        <taxon>Eukaryota</taxon>
        <taxon>Viridiplantae</taxon>
        <taxon>Streptophyta</taxon>
        <taxon>Embryophyta</taxon>
        <taxon>Tracheophyta</taxon>
        <taxon>Spermatophyta</taxon>
        <taxon>Magnoliopsida</taxon>
        <taxon>eudicotyledons</taxon>
        <taxon>Gunneridae</taxon>
        <taxon>Pentapetalae</taxon>
        <taxon>asterids</taxon>
        <taxon>campanulids</taxon>
        <taxon>Asterales</taxon>
        <taxon>Asteraceae</taxon>
        <taxon>Asteroideae</taxon>
        <taxon>Heliantheae alliance</taxon>
        <taxon>Heliantheae</taxon>
        <taxon>Helianthus</taxon>
    </lineage>
</organism>
<sequence length="48" mass="5582">MTGYKKVGVLMNQFERKALKVIVDFLSNEDVLKTLNCYFVVYVCVFSQ</sequence>
<comment type="caution">
    <text evidence="1">The sequence shown here is derived from an EMBL/GenBank/DDBJ whole genome shotgun (WGS) entry which is preliminary data.</text>
</comment>
<evidence type="ECO:0000313" key="1">
    <source>
        <dbReference type="EMBL" id="KAF5819236.1"/>
    </source>
</evidence>
<protein>
    <submittedName>
        <fullName evidence="1">Uncharacterized protein</fullName>
    </submittedName>
</protein>
<proteinExistence type="predicted"/>
<accession>A0A9K3JP76</accession>
<gene>
    <name evidence="1" type="ORF">HanXRQr2_Chr02g0075371</name>
</gene>
<dbReference type="Gramene" id="mRNA:HanXRQr2_Chr02g0075371">
    <property type="protein sequence ID" value="mRNA:HanXRQr2_Chr02g0075371"/>
    <property type="gene ID" value="HanXRQr2_Chr02g0075371"/>
</dbReference>
<reference evidence="1" key="1">
    <citation type="journal article" date="2017" name="Nature">
        <title>The sunflower genome provides insights into oil metabolism, flowering and Asterid evolution.</title>
        <authorList>
            <person name="Badouin H."/>
            <person name="Gouzy J."/>
            <person name="Grassa C.J."/>
            <person name="Murat F."/>
            <person name="Staton S.E."/>
            <person name="Cottret L."/>
            <person name="Lelandais-Briere C."/>
            <person name="Owens G.L."/>
            <person name="Carrere S."/>
            <person name="Mayjonade B."/>
            <person name="Legrand L."/>
            <person name="Gill N."/>
            <person name="Kane N.C."/>
            <person name="Bowers J.E."/>
            <person name="Hubner S."/>
            <person name="Bellec A."/>
            <person name="Berard A."/>
            <person name="Berges H."/>
            <person name="Blanchet N."/>
            <person name="Boniface M.C."/>
            <person name="Brunel D."/>
            <person name="Catrice O."/>
            <person name="Chaidir N."/>
            <person name="Claudel C."/>
            <person name="Donnadieu C."/>
            <person name="Faraut T."/>
            <person name="Fievet G."/>
            <person name="Helmstetter N."/>
            <person name="King M."/>
            <person name="Knapp S.J."/>
            <person name="Lai Z."/>
            <person name="Le Paslier M.C."/>
            <person name="Lippi Y."/>
            <person name="Lorenzon L."/>
            <person name="Mandel J.R."/>
            <person name="Marage G."/>
            <person name="Marchand G."/>
            <person name="Marquand E."/>
            <person name="Bret-Mestries E."/>
            <person name="Morien E."/>
            <person name="Nambeesan S."/>
            <person name="Nguyen T."/>
            <person name="Pegot-Espagnet P."/>
            <person name="Pouilly N."/>
            <person name="Raftis F."/>
            <person name="Sallet E."/>
            <person name="Schiex T."/>
            <person name="Thomas J."/>
            <person name="Vandecasteele C."/>
            <person name="Vares D."/>
            <person name="Vear F."/>
            <person name="Vautrin S."/>
            <person name="Crespi M."/>
            <person name="Mangin B."/>
            <person name="Burke J.M."/>
            <person name="Salse J."/>
            <person name="Munos S."/>
            <person name="Vincourt P."/>
            <person name="Rieseberg L.H."/>
            <person name="Langlade N.B."/>
        </authorList>
    </citation>
    <scope>NUCLEOTIDE SEQUENCE</scope>
    <source>
        <tissue evidence="1">Leaves</tissue>
    </source>
</reference>
<dbReference type="EMBL" id="MNCJ02000317">
    <property type="protein sequence ID" value="KAF5819236.1"/>
    <property type="molecule type" value="Genomic_DNA"/>
</dbReference>
<dbReference type="Proteomes" id="UP000215914">
    <property type="component" value="Unassembled WGS sequence"/>
</dbReference>
<name>A0A9K3JP76_HELAN</name>